<feature type="compositionally biased region" description="Low complexity" evidence="1">
    <location>
        <begin position="625"/>
        <end position="649"/>
    </location>
</feature>
<name>A0A6A6G789_9PEZI</name>
<feature type="compositionally biased region" description="Basic and acidic residues" evidence="1">
    <location>
        <begin position="566"/>
        <end position="577"/>
    </location>
</feature>
<dbReference type="OrthoDB" id="5395390at2759"/>
<organism evidence="2 3">
    <name type="scientific">Elsinoe ampelina</name>
    <dbReference type="NCBI Taxonomy" id="302913"/>
    <lineage>
        <taxon>Eukaryota</taxon>
        <taxon>Fungi</taxon>
        <taxon>Dikarya</taxon>
        <taxon>Ascomycota</taxon>
        <taxon>Pezizomycotina</taxon>
        <taxon>Dothideomycetes</taxon>
        <taxon>Dothideomycetidae</taxon>
        <taxon>Myriangiales</taxon>
        <taxon>Elsinoaceae</taxon>
        <taxon>Elsinoe</taxon>
    </lineage>
</organism>
<keyword evidence="3" id="KW-1185">Reference proteome</keyword>
<protein>
    <recommendedName>
        <fullName evidence="4">F-box domain-containing protein</fullName>
    </recommendedName>
</protein>
<feature type="region of interest" description="Disordered" evidence="1">
    <location>
        <begin position="560"/>
        <end position="710"/>
    </location>
</feature>
<gene>
    <name evidence="2" type="ORF">BDZ85DRAFT_265325</name>
</gene>
<dbReference type="SUPFAM" id="SSF52047">
    <property type="entry name" value="RNI-like"/>
    <property type="match status" value="1"/>
</dbReference>
<feature type="compositionally biased region" description="Basic residues" evidence="1">
    <location>
        <begin position="79"/>
        <end position="90"/>
    </location>
</feature>
<feature type="compositionally biased region" description="Basic residues" evidence="1">
    <location>
        <begin position="46"/>
        <end position="58"/>
    </location>
</feature>
<accession>A0A6A6G789</accession>
<evidence type="ECO:0000313" key="2">
    <source>
        <dbReference type="EMBL" id="KAF2221408.1"/>
    </source>
</evidence>
<evidence type="ECO:0008006" key="4">
    <source>
        <dbReference type="Google" id="ProtNLM"/>
    </source>
</evidence>
<proteinExistence type="predicted"/>
<feature type="compositionally biased region" description="Acidic residues" evidence="1">
    <location>
        <begin position="688"/>
        <end position="710"/>
    </location>
</feature>
<dbReference type="InterPro" id="IPR032675">
    <property type="entry name" value="LRR_dom_sf"/>
</dbReference>
<dbReference type="Gene3D" id="3.80.10.10">
    <property type="entry name" value="Ribonuclease Inhibitor"/>
    <property type="match status" value="1"/>
</dbReference>
<feature type="compositionally biased region" description="Basic residues" evidence="1">
    <location>
        <begin position="1"/>
        <end position="20"/>
    </location>
</feature>
<evidence type="ECO:0000256" key="1">
    <source>
        <dbReference type="SAM" id="MobiDB-lite"/>
    </source>
</evidence>
<dbReference type="EMBL" id="ML992510">
    <property type="protein sequence ID" value="KAF2221408.1"/>
    <property type="molecule type" value="Genomic_DNA"/>
</dbReference>
<dbReference type="AlphaFoldDB" id="A0A6A6G789"/>
<feature type="compositionally biased region" description="Basic residues" evidence="1">
    <location>
        <begin position="108"/>
        <end position="122"/>
    </location>
</feature>
<reference evidence="3" key="1">
    <citation type="journal article" date="2020" name="Stud. Mycol.">
        <title>101 Dothideomycetes genomes: A test case for predicting lifestyles and emergence of pathogens.</title>
        <authorList>
            <person name="Haridas S."/>
            <person name="Albert R."/>
            <person name="Binder M."/>
            <person name="Bloem J."/>
            <person name="LaButti K."/>
            <person name="Salamov A."/>
            <person name="Andreopoulos B."/>
            <person name="Baker S."/>
            <person name="Barry K."/>
            <person name="Bills G."/>
            <person name="Bluhm B."/>
            <person name="Cannon C."/>
            <person name="Castanera R."/>
            <person name="Culley D."/>
            <person name="Daum C."/>
            <person name="Ezra D."/>
            <person name="Gonzalez J."/>
            <person name="Henrissat B."/>
            <person name="Kuo A."/>
            <person name="Liang C."/>
            <person name="Lipzen A."/>
            <person name="Lutzoni F."/>
            <person name="Magnuson J."/>
            <person name="Mondo S."/>
            <person name="Nolan M."/>
            <person name="Ohm R."/>
            <person name="Pangilinan J."/>
            <person name="Park H.-J."/>
            <person name="Ramirez L."/>
            <person name="Alfaro M."/>
            <person name="Sun H."/>
            <person name="Tritt A."/>
            <person name="Yoshinaga Y."/>
            <person name="Zwiers L.-H."/>
            <person name="Turgeon B."/>
            <person name="Goodwin S."/>
            <person name="Spatafora J."/>
            <person name="Crous P."/>
            <person name="Grigoriev I."/>
        </authorList>
    </citation>
    <scope>NUCLEOTIDE SEQUENCE [LARGE SCALE GENOMIC DNA]</scope>
    <source>
        <strain evidence="3">CECT 20119</strain>
    </source>
</reference>
<feature type="compositionally biased region" description="Polar residues" evidence="1">
    <location>
        <begin position="68"/>
        <end position="78"/>
    </location>
</feature>
<sequence>MSDTSRKRRSVRQARTRKRSIYAEPDTEDDFSVVSEDFSESDRPIKKAKTVRTSRRLKHGDSADDGPSNATPPSTQNVRRQKKSRPRRSQRTNTVGANINKVASLVGKPRRRKPKRVSKRSVKPPTQAPDIPSDGKQPAWQTLPYEILLQIFTYAYTAGSHTWLLKTARSVCKAFAEPALTAFYQQPRLPTSAHLEHLHALSQYQDGQGWINYAVKVRRVELDIHAFVNRKDEDESFELAALISKLPKLEAVLITSVQDKPPYRRHALPRWKYPSTLFDALEKTERRLKSWRWNWLFVRQTGQARRLYDLMCSYHSSSAFQNVRHLEISDHPEFVTSAADQAHQEDKIAEAVALLPSLRSLELETCDIVNARFLERLPKSLVALRLANCEALTSDAMEVFLSQDGGCQLETMILDHNVRLDLGFLPLLKSTCSKLKHLSMDLHYYSQHHTVNDAEARYRQLLGEDQIPTWPTTMESIELVHLQKWAADGARNLFGSLIDSAPELSKLRRLVLHAHISISWRDRASFREQWMEKLTNVFLRRSKDPDPNLASLKAFRIAQDLQKPQTPEDIKAARDGRTMSSVEVPIRTIAEDEFSSHESTHESTHESEATSTTRRSKRIADVETQRAATAQIRRASITSASESDDSGSSSDDETKNKFKQGLCNIVDIKIDNQRPREEQFNESHFLDSEESGDDDWQAEGDELLDDGYAW</sequence>
<feature type="compositionally biased region" description="Basic and acidic residues" evidence="1">
    <location>
        <begin position="594"/>
        <end position="608"/>
    </location>
</feature>
<dbReference type="Proteomes" id="UP000799538">
    <property type="component" value="Unassembled WGS sequence"/>
</dbReference>
<feature type="region of interest" description="Disordered" evidence="1">
    <location>
        <begin position="1"/>
        <end position="137"/>
    </location>
</feature>
<evidence type="ECO:0000313" key="3">
    <source>
        <dbReference type="Proteomes" id="UP000799538"/>
    </source>
</evidence>
<feature type="compositionally biased region" description="Basic and acidic residues" evidence="1">
    <location>
        <begin position="668"/>
        <end position="687"/>
    </location>
</feature>